<sequence>MPSGADVVVIGAGLAGVSTAYWLARRGASVLVLEAYRPAWGASGRNAGIYLAGLHPMEDDTVLRKVLADEGFDPGYRRTGHLSLAASAEVMERFRAEVARRPPAATPLHALDRAGCAEILRMPMAPHFAGGRWMPDGHVIHPVRLVRGLAAAAERHGARIATGTRAVRVVAGRDTHLRVRTTRGTVQAGQVVYACNAEITRFCPTLAGFLRPVRGQMLATTALPPLFTSGMAVDFGTVYWQQTTDGSIVIGGRRSAEEFLPAAFPGFPPFEVRHRWTGVMDQTADGRPLIGAVPWANRQWVIAGFGGHGLPPGAGAGRGLAEAMDTGCRAGPSPAFDPARAVPAHQ</sequence>
<name>A0A931CGI5_9ACTN</name>
<gene>
    <name evidence="2" type="ORF">I4J89_32005</name>
</gene>
<accession>A0A931CGI5</accession>
<dbReference type="AlphaFoldDB" id="A0A931CGI5"/>
<comment type="caution">
    <text evidence="2">The sequence shown here is derived from an EMBL/GenBank/DDBJ whole genome shotgun (WGS) entry which is preliminary data.</text>
</comment>
<dbReference type="PANTHER" id="PTHR13847">
    <property type="entry name" value="SARCOSINE DEHYDROGENASE-RELATED"/>
    <property type="match status" value="1"/>
</dbReference>
<dbReference type="EMBL" id="JADQTO010000018">
    <property type="protein sequence ID" value="MBG0566081.1"/>
    <property type="molecule type" value="Genomic_DNA"/>
</dbReference>
<feature type="domain" description="FAD dependent oxidoreductase" evidence="1">
    <location>
        <begin position="6"/>
        <end position="322"/>
    </location>
</feature>
<dbReference type="Gene3D" id="3.50.50.60">
    <property type="entry name" value="FAD/NAD(P)-binding domain"/>
    <property type="match status" value="1"/>
</dbReference>
<dbReference type="SUPFAM" id="SSF51905">
    <property type="entry name" value="FAD/NAD(P)-binding domain"/>
    <property type="match status" value="1"/>
</dbReference>
<dbReference type="InterPro" id="IPR036188">
    <property type="entry name" value="FAD/NAD-bd_sf"/>
</dbReference>
<dbReference type="GO" id="GO:0005737">
    <property type="term" value="C:cytoplasm"/>
    <property type="evidence" value="ECO:0007669"/>
    <property type="project" value="TreeGrafter"/>
</dbReference>
<dbReference type="PRINTS" id="PR00420">
    <property type="entry name" value="RNGMNOXGNASE"/>
</dbReference>
<dbReference type="Proteomes" id="UP000598146">
    <property type="component" value="Unassembled WGS sequence"/>
</dbReference>
<dbReference type="Gene3D" id="3.30.9.10">
    <property type="entry name" value="D-Amino Acid Oxidase, subunit A, domain 2"/>
    <property type="match status" value="1"/>
</dbReference>
<evidence type="ECO:0000313" key="3">
    <source>
        <dbReference type="Proteomes" id="UP000598146"/>
    </source>
</evidence>
<dbReference type="InterPro" id="IPR006076">
    <property type="entry name" value="FAD-dep_OxRdtase"/>
</dbReference>
<protein>
    <submittedName>
        <fullName evidence="2">FAD-binding oxidoreductase</fullName>
    </submittedName>
</protein>
<proteinExistence type="predicted"/>
<evidence type="ECO:0000313" key="2">
    <source>
        <dbReference type="EMBL" id="MBG0566081.1"/>
    </source>
</evidence>
<dbReference type="Pfam" id="PF01266">
    <property type="entry name" value="DAO"/>
    <property type="match status" value="1"/>
</dbReference>
<reference evidence="2" key="1">
    <citation type="submission" date="2020-11" db="EMBL/GenBank/DDBJ databases">
        <title>Isolation and identification of active actinomycetes.</title>
        <authorList>
            <person name="Sun X."/>
        </authorList>
    </citation>
    <scope>NUCLEOTIDE SEQUENCE</scope>
    <source>
        <strain evidence="2">NEAU-A11</strain>
    </source>
</reference>
<evidence type="ECO:0000259" key="1">
    <source>
        <dbReference type="Pfam" id="PF01266"/>
    </source>
</evidence>
<organism evidence="2 3">
    <name type="scientific">Actinoplanes aureus</name>
    <dbReference type="NCBI Taxonomy" id="2792083"/>
    <lineage>
        <taxon>Bacteria</taxon>
        <taxon>Bacillati</taxon>
        <taxon>Actinomycetota</taxon>
        <taxon>Actinomycetes</taxon>
        <taxon>Micromonosporales</taxon>
        <taxon>Micromonosporaceae</taxon>
        <taxon>Actinoplanes</taxon>
    </lineage>
</organism>
<keyword evidence="3" id="KW-1185">Reference proteome</keyword>